<dbReference type="AlphaFoldDB" id="A0A0N8VMM3"/>
<dbReference type="EMBL" id="JRLF01000012">
    <property type="protein sequence ID" value="KQB39724.1"/>
    <property type="molecule type" value="Genomic_DNA"/>
</dbReference>
<name>A0A0N8VMM3_9FLAO</name>
<evidence type="ECO:0000313" key="3">
    <source>
        <dbReference type="Proteomes" id="UP000050443"/>
    </source>
</evidence>
<gene>
    <name evidence="2" type="ORF">RC62_1418</name>
</gene>
<dbReference type="STRING" id="362413.RC62_1418"/>
<dbReference type="Proteomes" id="UP000050443">
    <property type="component" value="Unassembled WGS sequence"/>
</dbReference>
<dbReference type="PATRIC" id="fig|362413.3.peg.1379"/>
<evidence type="ECO:0000313" key="2">
    <source>
        <dbReference type="EMBL" id="KQB39724.1"/>
    </source>
</evidence>
<feature type="chain" id="PRO_5006033318" description="Lipoprotein" evidence="1">
    <location>
        <begin position="26"/>
        <end position="195"/>
    </location>
</feature>
<feature type="signal peptide" evidence="1">
    <location>
        <begin position="1"/>
        <end position="25"/>
    </location>
</feature>
<keyword evidence="1" id="KW-0732">Signal</keyword>
<accession>A0A0N8VMM3</accession>
<sequence>MQKNYLKMKPLITLTFFLLTFTAFAQKPCEYSANVNDSIGTYKITNEYLMSEKYFGGTFDYIFFALAKTDGMPTLNLQLIQKSKDFIKANCFDKNSKVFLQLENGKIITLIHIDRESCGTLIHDDKGFDNRINTGIFMFMKENFEELKKSPIAIMRIKYLTTTEDYIVKRELTSELNGKVYNPNTYFMENIRCVE</sequence>
<protein>
    <recommendedName>
        <fullName evidence="4">Lipoprotein</fullName>
    </recommendedName>
</protein>
<reference evidence="2 3" key="1">
    <citation type="submission" date="2014-09" db="EMBL/GenBank/DDBJ databases">
        <title>Genome sequence of Flavobacterium aquidurense RC62.</title>
        <authorList>
            <person name="Kim J.F."/>
            <person name="Kwak M.-J."/>
        </authorList>
    </citation>
    <scope>NUCLEOTIDE SEQUENCE [LARGE SCALE GENOMIC DNA]</scope>
    <source>
        <strain evidence="2 3">RC62</strain>
    </source>
</reference>
<proteinExistence type="predicted"/>
<organism evidence="2 3">
    <name type="scientific">Flavobacterium aquidurense</name>
    <dbReference type="NCBI Taxonomy" id="362413"/>
    <lineage>
        <taxon>Bacteria</taxon>
        <taxon>Pseudomonadati</taxon>
        <taxon>Bacteroidota</taxon>
        <taxon>Flavobacteriia</taxon>
        <taxon>Flavobacteriales</taxon>
        <taxon>Flavobacteriaceae</taxon>
        <taxon>Flavobacterium</taxon>
    </lineage>
</organism>
<evidence type="ECO:0000256" key="1">
    <source>
        <dbReference type="SAM" id="SignalP"/>
    </source>
</evidence>
<evidence type="ECO:0008006" key="4">
    <source>
        <dbReference type="Google" id="ProtNLM"/>
    </source>
</evidence>
<comment type="caution">
    <text evidence="2">The sequence shown here is derived from an EMBL/GenBank/DDBJ whole genome shotgun (WGS) entry which is preliminary data.</text>
</comment>